<keyword evidence="4" id="KW-0328">Glycosyltransferase</keyword>
<dbReference type="Gene3D" id="3.60.20.10">
    <property type="entry name" value="Glutamine Phosphoribosylpyrophosphate, subunit 1, domain 1"/>
    <property type="match status" value="1"/>
</dbReference>
<dbReference type="Pfam" id="PF00156">
    <property type="entry name" value="Pribosyltran"/>
    <property type="match status" value="1"/>
</dbReference>
<dbReference type="InterPro" id="IPR005854">
    <property type="entry name" value="PurF"/>
</dbReference>
<dbReference type="InterPro" id="IPR000836">
    <property type="entry name" value="PRTase_dom"/>
</dbReference>
<dbReference type="SUPFAM" id="SSF53271">
    <property type="entry name" value="PRTase-like"/>
    <property type="match status" value="1"/>
</dbReference>
<dbReference type="CDD" id="cd00715">
    <property type="entry name" value="GPATase_N"/>
    <property type="match status" value="1"/>
</dbReference>
<dbReference type="InterPro" id="IPR029055">
    <property type="entry name" value="Ntn_hydrolases_N"/>
</dbReference>
<dbReference type="PROSITE" id="PS51278">
    <property type="entry name" value="GATASE_TYPE_2"/>
    <property type="match status" value="1"/>
</dbReference>
<evidence type="ECO:0000256" key="5">
    <source>
        <dbReference type="ARBA" id="ARBA00022679"/>
    </source>
</evidence>
<comment type="pathway">
    <text evidence="1">Purine metabolism; IMP biosynthesis via de novo pathway; N(1)-(5-phospho-D-ribosyl)glycinamide from 5-phospho-alpha-D-ribose 1-diphosphate: step 1/2.</text>
</comment>
<gene>
    <name evidence="9" type="ORF">UFOPK2399_02016</name>
</gene>
<name>A0A6J6QL21_9ZZZZ</name>
<dbReference type="UniPathway" id="UPA00074">
    <property type="reaction ID" value="UER00124"/>
</dbReference>
<evidence type="ECO:0000256" key="6">
    <source>
        <dbReference type="ARBA" id="ARBA00022755"/>
    </source>
</evidence>
<reference evidence="9" key="1">
    <citation type="submission" date="2020-05" db="EMBL/GenBank/DDBJ databases">
        <authorList>
            <person name="Chiriac C."/>
            <person name="Salcher M."/>
            <person name="Ghai R."/>
            <person name="Kavagutti S V."/>
        </authorList>
    </citation>
    <scope>NUCLEOTIDE SEQUENCE</scope>
</reference>
<evidence type="ECO:0000256" key="4">
    <source>
        <dbReference type="ARBA" id="ARBA00022676"/>
    </source>
</evidence>
<dbReference type="GO" id="GO:0009113">
    <property type="term" value="P:purine nucleobase biosynthetic process"/>
    <property type="evidence" value="ECO:0007669"/>
    <property type="project" value="InterPro"/>
</dbReference>
<organism evidence="9">
    <name type="scientific">freshwater metagenome</name>
    <dbReference type="NCBI Taxonomy" id="449393"/>
    <lineage>
        <taxon>unclassified sequences</taxon>
        <taxon>metagenomes</taxon>
        <taxon>ecological metagenomes</taxon>
    </lineage>
</organism>
<proteinExistence type="inferred from homology"/>
<evidence type="ECO:0000313" key="9">
    <source>
        <dbReference type="EMBL" id="CAB4711292.1"/>
    </source>
</evidence>
<dbReference type="Pfam" id="PF13522">
    <property type="entry name" value="GATase_6"/>
    <property type="match status" value="1"/>
</dbReference>
<accession>A0A6J6QL21</accession>
<sequence>MCGIFGIYAPGRDVARLTYFGLHALQHRGQESAGIAVSDNGRLTALRDLGLVTQVFDEAKLSGLHGTFAIGHTRYSTTGRNAWANAQPLLHHGKTRTVALGHNGNIVNAAALRAELGIPLSSTSDSEVIAAMIANDESPLAEAIAHAMSKIEGAASVVGIAEGKLFAFRDLHGFRPLVLGYVGLDPVVASETCALDLVGARFEREINPGELVLLDESGVESTRVGGRPDPALCIFEYFYLARPDTRLEGIEVHGARVQMGVTLAREAPAEADLVLPIPDSGTPAAIGFSRESGIPFSEGLIKNRYVHRTFIQPDQAMREQGIRMKFNPLDEVAGKRLVIVDDSIVRGSTTRQIVQMLFDSGAAEVHVRISSPPVISPCFYGIDLATENEMIAAQTDVEGVRLAIGATSLAYLSLDGLQAATQRPASELCRACLTREYPTARPDDAAKHRFEPAPARV</sequence>
<dbReference type="GO" id="GO:0004044">
    <property type="term" value="F:amidophosphoribosyltransferase activity"/>
    <property type="evidence" value="ECO:0007669"/>
    <property type="project" value="UniProtKB-EC"/>
</dbReference>
<dbReference type="CDD" id="cd06223">
    <property type="entry name" value="PRTases_typeI"/>
    <property type="match status" value="1"/>
</dbReference>
<feature type="domain" description="Glutamine amidotransferase type-2" evidence="8">
    <location>
        <begin position="2"/>
        <end position="217"/>
    </location>
</feature>
<keyword evidence="6" id="KW-0658">Purine biosynthesis</keyword>
<dbReference type="AlphaFoldDB" id="A0A6J6QL21"/>
<dbReference type="EMBL" id="CAEZXP010000012">
    <property type="protein sequence ID" value="CAB4711292.1"/>
    <property type="molecule type" value="Genomic_DNA"/>
</dbReference>
<dbReference type="PIRSF" id="PIRSF000485">
    <property type="entry name" value="Amd_phspho_trans"/>
    <property type="match status" value="1"/>
</dbReference>
<evidence type="ECO:0000256" key="7">
    <source>
        <dbReference type="ARBA" id="ARBA00022962"/>
    </source>
</evidence>
<keyword evidence="7" id="KW-0315">Glutamine amidotransferase</keyword>
<dbReference type="HAMAP" id="MF_01931">
    <property type="entry name" value="PurF"/>
    <property type="match status" value="1"/>
</dbReference>
<dbReference type="NCBIfam" id="TIGR01134">
    <property type="entry name" value="purF"/>
    <property type="match status" value="1"/>
</dbReference>
<evidence type="ECO:0000256" key="1">
    <source>
        <dbReference type="ARBA" id="ARBA00005209"/>
    </source>
</evidence>
<dbReference type="SUPFAM" id="SSF56235">
    <property type="entry name" value="N-terminal nucleophile aminohydrolases (Ntn hydrolases)"/>
    <property type="match status" value="1"/>
</dbReference>
<comment type="similarity">
    <text evidence="2">In the C-terminal section; belongs to the purine/pyrimidine phosphoribosyltransferase family.</text>
</comment>
<dbReference type="InterPro" id="IPR017932">
    <property type="entry name" value="GATase_2_dom"/>
</dbReference>
<dbReference type="EC" id="2.4.2.14" evidence="3"/>
<protein>
    <recommendedName>
        <fullName evidence="3">amidophosphoribosyltransferase</fullName>
        <ecNumber evidence="3">2.4.2.14</ecNumber>
    </recommendedName>
</protein>
<dbReference type="InterPro" id="IPR029057">
    <property type="entry name" value="PRTase-like"/>
</dbReference>
<dbReference type="GO" id="GO:0006189">
    <property type="term" value="P:'de novo' IMP biosynthetic process"/>
    <property type="evidence" value="ECO:0007669"/>
    <property type="project" value="UniProtKB-UniPathway"/>
</dbReference>
<evidence type="ECO:0000256" key="3">
    <source>
        <dbReference type="ARBA" id="ARBA00011941"/>
    </source>
</evidence>
<evidence type="ECO:0000256" key="2">
    <source>
        <dbReference type="ARBA" id="ARBA00010138"/>
    </source>
</evidence>
<dbReference type="PANTHER" id="PTHR11907">
    <property type="entry name" value="AMIDOPHOSPHORIBOSYLTRANSFERASE"/>
    <property type="match status" value="1"/>
</dbReference>
<dbReference type="Gene3D" id="3.40.50.2020">
    <property type="match status" value="1"/>
</dbReference>
<dbReference type="InterPro" id="IPR035584">
    <property type="entry name" value="PurF_N"/>
</dbReference>
<evidence type="ECO:0000259" key="8">
    <source>
        <dbReference type="PROSITE" id="PS51278"/>
    </source>
</evidence>
<keyword evidence="5" id="KW-0808">Transferase</keyword>